<feature type="coiled-coil region" evidence="7">
    <location>
        <begin position="17"/>
        <end position="68"/>
    </location>
</feature>
<sequence length="957" mass="109254">MTGNLGKKRKRVVEEWLKAVENMVSKCTSLKEQAEQTRVPHLQFAQPVDTMIKEIADLTQQYESFSSQGFLLDVDENKGLPLVAMEWRGPSFERNLQEIWAQLMNDEITIVGIIGMGGVGKTTLAKRIHNDLLKEIGHIYWVTASQEASIHKLQNDIARAVNLYFSNEDDEMIRAAKLFRALERREKIVIFVDDLWANFDVEKVGIPLKGIKLIVTSRSVEVCRKMGCQLQIKVTPFCKEEAWELFQVKLGRCKELPPDFKEIAKSTAEKCAGLPLAIATVAGSMKGVDDIFEWRDALDDLEQYSIGEDDNVFPILEYSYNRLRDQRSKDCFLCCSLYPEDWKIDRHELIALFISEGLIEKRSRRAEFNCGHTILNKLENVCLLEGGFKNGVKFVKMHDLIRDMALKITKIGKSRYMVKAGIRLKDVPEESEWKEDLDKVSLMNNNIKLIRGGISPKCFKLSILILQNSGLNLIPDSFFAHLGALQVLDLIRNENLRELPYSISNLKKLKSLLLRFCCKLTFVPPLGNQKAMRELDLFETRIEEIPEGIERLVELRRLNIGRTRLRIIPDGMLSKLRLLRSLVIPEIVKVAVKELEASKHLEEFQGRFFQIDDFNQFVRSLQVMDHRVYNISVVPDAEVVDNRLTSGRYWKNFSLYGTHRRVMFSEISLGGQNTKVLLPEDIEELTMRDCYDMRSCLSETFLLSNLIHSRGIINCAIENCKGIKWIINLTSSSNAATAGQVGGGGVVVDDEEGQISPCSPLQSLGHLRLSYLPNFEGLFEWESAVANPTLPPHTFSCLKSLVIQACPSLTKLFTSRLLLRHLQNLEEIYVLDCCGLEEIIIAEEETSGIDQSSQQRTNNFVNISLPKLKFFTLRTLPNLRCIYRGRLICDSIRIVVVKSCSNLKRMPLSLPTVDGQLSPPPALKNIEIAQAEREWWESLEWDNPQSRSVIQPFVRFY</sequence>
<dbReference type="Pfam" id="PF13855">
    <property type="entry name" value="LRR_8"/>
    <property type="match status" value="1"/>
</dbReference>
<dbReference type="Gene3D" id="1.10.10.10">
    <property type="entry name" value="Winged helix-like DNA-binding domain superfamily/Winged helix DNA-binding domain"/>
    <property type="match status" value="1"/>
</dbReference>
<dbReference type="GO" id="GO:0005524">
    <property type="term" value="F:ATP binding"/>
    <property type="evidence" value="ECO:0007669"/>
    <property type="project" value="UniProtKB-KW"/>
</dbReference>
<dbReference type="Pfam" id="PF00931">
    <property type="entry name" value="NB-ARC"/>
    <property type="match status" value="1"/>
</dbReference>
<keyword evidence="6" id="KW-0067">ATP-binding</keyword>
<reference evidence="9 10" key="1">
    <citation type="submission" date="2024-11" db="EMBL/GenBank/DDBJ databases">
        <title>A near-complete genome assembly of Cinchona calisaya.</title>
        <authorList>
            <person name="Lian D.C."/>
            <person name="Zhao X.W."/>
            <person name="Wei L."/>
        </authorList>
    </citation>
    <scope>NUCLEOTIDE SEQUENCE [LARGE SCALE GENOMIC DNA]</scope>
    <source>
        <tissue evidence="9">Nenye</tissue>
    </source>
</reference>
<dbReference type="InterPro" id="IPR057135">
    <property type="entry name" value="At4g27190-like_LRR"/>
</dbReference>
<keyword evidence="5" id="KW-0611">Plant defense</keyword>
<dbReference type="SUPFAM" id="SSF52540">
    <property type="entry name" value="P-loop containing nucleoside triphosphate hydrolases"/>
    <property type="match status" value="1"/>
</dbReference>
<gene>
    <name evidence="9" type="ORF">ACH5RR_041323</name>
</gene>
<organism evidence="9 10">
    <name type="scientific">Cinchona calisaya</name>
    <dbReference type="NCBI Taxonomy" id="153742"/>
    <lineage>
        <taxon>Eukaryota</taxon>
        <taxon>Viridiplantae</taxon>
        <taxon>Streptophyta</taxon>
        <taxon>Embryophyta</taxon>
        <taxon>Tracheophyta</taxon>
        <taxon>Spermatophyta</taxon>
        <taxon>Magnoliopsida</taxon>
        <taxon>eudicotyledons</taxon>
        <taxon>Gunneridae</taxon>
        <taxon>Pentapetalae</taxon>
        <taxon>asterids</taxon>
        <taxon>lamiids</taxon>
        <taxon>Gentianales</taxon>
        <taxon>Rubiaceae</taxon>
        <taxon>Cinchonoideae</taxon>
        <taxon>Cinchoneae</taxon>
        <taxon>Cinchona</taxon>
    </lineage>
</organism>
<dbReference type="SUPFAM" id="SSF52058">
    <property type="entry name" value="L domain-like"/>
    <property type="match status" value="1"/>
</dbReference>
<dbReference type="Pfam" id="PF23559">
    <property type="entry name" value="WHD_DRP"/>
    <property type="match status" value="1"/>
</dbReference>
<proteinExistence type="inferred from homology"/>
<comment type="caution">
    <text evidence="9">The sequence shown here is derived from an EMBL/GenBank/DDBJ whole genome shotgun (WGS) entry which is preliminary data.</text>
</comment>
<dbReference type="PANTHER" id="PTHR33463:SF187">
    <property type="entry name" value="AND NB-ARC DOMAIN DISEASE RESISTANCE PROTEIN, PUTATIVE-RELATED"/>
    <property type="match status" value="1"/>
</dbReference>
<dbReference type="Gene3D" id="3.80.10.10">
    <property type="entry name" value="Ribonuclease Inhibitor"/>
    <property type="match status" value="1"/>
</dbReference>
<dbReference type="InterPro" id="IPR050905">
    <property type="entry name" value="Plant_NBS-LRR"/>
</dbReference>
<evidence type="ECO:0000256" key="5">
    <source>
        <dbReference type="ARBA" id="ARBA00022821"/>
    </source>
</evidence>
<feature type="domain" description="AAA+ ATPase" evidence="8">
    <location>
        <begin position="107"/>
        <end position="236"/>
    </location>
</feature>
<dbReference type="Gene3D" id="3.40.50.300">
    <property type="entry name" value="P-loop containing nucleotide triphosphate hydrolases"/>
    <property type="match status" value="1"/>
</dbReference>
<protein>
    <recommendedName>
        <fullName evidence="8">AAA+ ATPase domain-containing protein</fullName>
    </recommendedName>
</protein>
<dbReference type="PANTHER" id="PTHR33463">
    <property type="entry name" value="NB-ARC DOMAIN-CONTAINING PROTEIN-RELATED"/>
    <property type="match status" value="1"/>
</dbReference>
<dbReference type="Gene3D" id="1.10.8.430">
    <property type="entry name" value="Helical domain of apoptotic protease-activating factors"/>
    <property type="match status" value="1"/>
</dbReference>
<evidence type="ECO:0000259" key="8">
    <source>
        <dbReference type="SMART" id="SM00382"/>
    </source>
</evidence>
<evidence type="ECO:0000256" key="1">
    <source>
        <dbReference type="ARBA" id="ARBA00008894"/>
    </source>
</evidence>
<dbReference type="SMART" id="SM00382">
    <property type="entry name" value="AAA"/>
    <property type="match status" value="1"/>
</dbReference>
<dbReference type="InterPro" id="IPR003593">
    <property type="entry name" value="AAA+_ATPase"/>
</dbReference>
<dbReference type="GO" id="GO:0051607">
    <property type="term" value="P:defense response to virus"/>
    <property type="evidence" value="ECO:0007669"/>
    <property type="project" value="UniProtKB-ARBA"/>
</dbReference>
<keyword evidence="10" id="KW-1185">Reference proteome</keyword>
<evidence type="ECO:0000313" key="10">
    <source>
        <dbReference type="Proteomes" id="UP001630127"/>
    </source>
</evidence>
<dbReference type="InterPro" id="IPR001611">
    <property type="entry name" value="Leu-rich_rpt"/>
</dbReference>
<dbReference type="Proteomes" id="UP001630127">
    <property type="component" value="Unassembled WGS sequence"/>
</dbReference>
<evidence type="ECO:0000256" key="4">
    <source>
        <dbReference type="ARBA" id="ARBA00022741"/>
    </source>
</evidence>
<evidence type="ECO:0000256" key="2">
    <source>
        <dbReference type="ARBA" id="ARBA00022614"/>
    </source>
</evidence>
<dbReference type="EMBL" id="JBJUIK010000017">
    <property type="protein sequence ID" value="KAL3498591.1"/>
    <property type="molecule type" value="Genomic_DNA"/>
</dbReference>
<dbReference type="AlphaFoldDB" id="A0ABD2XTE4"/>
<evidence type="ECO:0000313" key="9">
    <source>
        <dbReference type="EMBL" id="KAL3498591.1"/>
    </source>
</evidence>
<dbReference type="InterPro" id="IPR032675">
    <property type="entry name" value="LRR_dom_sf"/>
</dbReference>
<comment type="similarity">
    <text evidence="1">Belongs to the disease resistance NB-LRR family.</text>
</comment>
<dbReference type="PRINTS" id="PR00364">
    <property type="entry name" value="DISEASERSIST"/>
</dbReference>
<keyword evidence="7" id="KW-0175">Coiled coil</keyword>
<dbReference type="InterPro" id="IPR058922">
    <property type="entry name" value="WHD_DRP"/>
</dbReference>
<dbReference type="InterPro" id="IPR002182">
    <property type="entry name" value="NB-ARC"/>
</dbReference>
<dbReference type="Pfam" id="PF23247">
    <property type="entry name" value="LRR_RPS2"/>
    <property type="match status" value="1"/>
</dbReference>
<evidence type="ECO:0000256" key="7">
    <source>
        <dbReference type="SAM" id="Coils"/>
    </source>
</evidence>
<dbReference type="FunFam" id="1.10.10.10:FF:000322">
    <property type="entry name" value="Probable disease resistance protein At1g63360"/>
    <property type="match status" value="1"/>
</dbReference>
<keyword evidence="4" id="KW-0547">Nucleotide-binding</keyword>
<keyword evidence="2" id="KW-0433">Leucine-rich repeat</keyword>
<evidence type="ECO:0000256" key="6">
    <source>
        <dbReference type="ARBA" id="ARBA00022840"/>
    </source>
</evidence>
<accession>A0ABD2XTE4</accession>
<dbReference type="InterPro" id="IPR036388">
    <property type="entry name" value="WH-like_DNA-bd_sf"/>
</dbReference>
<dbReference type="InterPro" id="IPR042197">
    <property type="entry name" value="Apaf_helical"/>
</dbReference>
<evidence type="ECO:0000256" key="3">
    <source>
        <dbReference type="ARBA" id="ARBA00022737"/>
    </source>
</evidence>
<dbReference type="InterPro" id="IPR027417">
    <property type="entry name" value="P-loop_NTPase"/>
</dbReference>
<name>A0ABD2XTE4_9GENT</name>
<dbReference type="FunFam" id="3.40.50.300:FF:001091">
    <property type="entry name" value="Probable disease resistance protein At1g61300"/>
    <property type="match status" value="1"/>
</dbReference>
<keyword evidence="3" id="KW-0677">Repeat</keyword>